<dbReference type="InterPro" id="IPR025669">
    <property type="entry name" value="AAA_dom"/>
</dbReference>
<dbReference type="PANTHER" id="PTHR13696">
    <property type="entry name" value="P-LOOP CONTAINING NUCLEOSIDE TRIPHOSPHATE HYDROLASE"/>
    <property type="match status" value="1"/>
</dbReference>
<keyword evidence="3" id="KW-1185">Reference proteome</keyword>
<dbReference type="GO" id="GO:0016874">
    <property type="term" value="F:ligase activity"/>
    <property type="evidence" value="ECO:0007669"/>
    <property type="project" value="UniProtKB-KW"/>
</dbReference>
<dbReference type="SUPFAM" id="SSF52540">
    <property type="entry name" value="P-loop containing nucleoside triphosphate hydrolases"/>
    <property type="match status" value="1"/>
</dbReference>
<dbReference type="Gene3D" id="3.40.50.300">
    <property type="entry name" value="P-loop containing nucleotide triphosphate hydrolases"/>
    <property type="match status" value="1"/>
</dbReference>
<evidence type="ECO:0000313" key="2">
    <source>
        <dbReference type="EMBL" id="QGG48075.1"/>
    </source>
</evidence>
<keyword evidence="2" id="KW-0436">Ligase</keyword>
<evidence type="ECO:0000313" key="3">
    <source>
        <dbReference type="Proteomes" id="UP000366051"/>
    </source>
</evidence>
<protein>
    <submittedName>
        <fullName evidence="2">AAA family ATPase</fullName>
        <ecNumber evidence="2">6.3.1.-</ecNumber>
    </submittedName>
</protein>
<reference evidence="3" key="1">
    <citation type="submission" date="2019-11" db="EMBL/GenBank/DDBJ databases">
        <title>Genome sequence of Heliorestis convoluta strain HH, an alkaliphilic and minimalistic phototrophic bacterium from a soda lake in Egypt.</title>
        <authorList>
            <person name="Dewey E.D."/>
            <person name="Stokes L.M."/>
            <person name="Burchell B.M."/>
            <person name="Shaffer K.N."/>
            <person name="Huntington A.M."/>
            <person name="Baker J.M."/>
            <person name="Nadendla S."/>
            <person name="Giglio M.G."/>
            <person name="Touchman J.W."/>
            <person name="Blankenship R.E."/>
            <person name="Madigan M.T."/>
            <person name="Sattley W.M."/>
        </authorList>
    </citation>
    <scope>NUCLEOTIDE SEQUENCE [LARGE SCALE GENOMIC DNA]</scope>
    <source>
        <strain evidence="3">HH</strain>
    </source>
</reference>
<evidence type="ECO:0000259" key="1">
    <source>
        <dbReference type="Pfam" id="PF13614"/>
    </source>
</evidence>
<dbReference type="Pfam" id="PF13614">
    <property type="entry name" value="AAA_31"/>
    <property type="match status" value="1"/>
</dbReference>
<dbReference type="RefSeq" id="WP_153725334.1">
    <property type="nucleotide sequence ID" value="NZ_CP045875.1"/>
</dbReference>
<dbReference type="AlphaFoldDB" id="A0A5Q2N683"/>
<gene>
    <name evidence="2" type="ORF">FTV88_1977</name>
</gene>
<accession>A0A5Q2N683</accession>
<dbReference type="InterPro" id="IPR050678">
    <property type="entry name" value="DNA_Partitioning_ATPase"/>
</dbReference>
<sequence>MAKVISMINWKGGVGKTTLTLHLAVGLNQEYNSKVLLIDLDPQSNLSFLVLGYDKYGELIDKEKHPSLKRVFDSYLYSEQDHKPIHIEEVILSDAVQKNGKGETYEGVDLILSQQELVMLDLNLARVRKKGINHKEDTRYELERLSILHRLLQDAKERYEYIFLDCPPNLNLVTQNAFYTSNYYVIPAIPDFLSTTGITLIRTYMNRFNKDFEKMHAYAEVDEPYQETRFGGIIFNKVREQKGVIITHRETITEVKTKNKPLDLFASYITYGDGLAVASRANLPVYAYKHIQDRARSNAKKQAEYMLALVREFRERIK</sequence>
<name>A0A5Q2N683_9FIRM</name>
<dbReference type="EMBL" id="CP045875">
    <property type="protein sequence ID" value="QGG48075.1"/>
    <property type="molecule type" value="Genomic_DNA"/>
</dbReference>
<dbReference type="EC" id="6.3.1.-" evidence="2"/>
<dbReference type="CDD" id="cd02042">
    <property type="entry name" value="ParAB_family"/>
    <property type="match status" value="1"/>
</dbReference>
<dbReference type="KEGG" id="hcv:FTV88_1977"/>
<dbReference type="PANTHER" id="PTHR13696:SF99">
    <property type="entry name" value="COBYRINIC ACID AC-DIAMIDE SYNTHASE"/>
    <property type="match status" value="1"/>
</dbReference>
<dbReference type="InterPro" id="IPR027417">
    <property type="entry name" value="P-loop_NTPase"/>
</dbReference>
<dbReference type="OrthoDB" id="9815116at2"/>
<proteinExistence type="predicted"/>
<organism evidence="2 3">
    <name type="scientific">Heliorestis convoluta</name>
    <dbReference type="NCBI Taxonomy" id="356322"/>
    <lineage>
        <taxon>Bacteria</taxon>
        <taxon>Bacillati</taxon>
        <taxon>Bacillota</taxon>
        <taxon>Clostridia</taxon>
        <taxon>Eubacteriales</taxon>
        <taxon>Heliobacteriaceae</taxon>
        <taxon>Heliorestis</taxon>
    </lineage>
</organism>
<feature type="domain" description="AAA" evidence="1">
    <location>
        <begin position="2"/>
        <end position="212"/>
    </location>
</feature>
<dbReference type="Proteomes" id="UP000366051">
    <property type="component" value="Chromosome"/>
</dbReference>